<dbReference type="RefSeq" id="WP_069094554.1">
    <property type="nucleotide sequence ID" value="NZ_MASI01000002.1"/>
</dbReference>
<evidence type="ECO:0000313" key="3">
    <source>
        <dbReference type="EMBL" id="ODA68045.1"/>
    </source>
</evidence>
<reference evidence="3 4" key="1">
    <citation type="submission" date="2016-07" db="EMBL/GenBank/DDBJ databases">
        <title>Draft genome sequence of Methyloligella halotolerans C2T (VKM B-2706T=CCUG 61687T=DSM 25045T), a halotolerant polyhydroxybutyrate accumulating methylotroph.</title>
        <authorList>
            <person name="Vasilenko O.V."/>
            <person name="Doronina N.V."/>
            <person name="Poroshina M.N."/>
            <person name="Tarlachkov S.V."/>
            <person name="Trotsenko Y.A."/>
        </authorList>
    </citation>
    <scope>NUCLEOTIDE SEQUENCE [LARGE SCALE GENOMIC DNA]</scope>
    <source>
        <strain evidence="3 4">VKM B-2706</strain>
    </source>
</reference>
<keyword evidence="2" id="KW-0812">Transmembrane</keyword>
<evidence type="ECO:0000313" key="4">
    <source>
        <dbReference type="Proteomes" id="UP000095087"/>
    </source>
</evidence>
<dbReference type="EMBL" id="MASI01000002">
    <property type="protein sequence ID" value="ODA68045.1"/>
    <property type="molecule type" value="Genomic_DNA"/>
</dbReference>
<gene>
    <name evidence="3" type="ORF">A7A08_01215</name>
</gene>
<protein>
    <recommendedName>
        <fullName evidence="5">DUF2628 domain-containing protein</fullName>
    </recommendedName>
</protein>
<dbReference type="InterPro" id="IPR024399">
    <property type="entry name" value="DUF2628"/>
</dbReference>
<keyword evidence="2" id="KW-0472">Membrane</keyword>
<dbReference type="Pfam" id="PF10947">
    <property type="entry name" value="DUF2628"/>
    <property type="match status" value="1"/>
</dbReference>
<evidence type="ECO:0000256" key="2">
    <source>
        <dbReference type="SAM" id="Phobius"/>
    </source>
</evidence>
<sequence>MALYSVYEPDEPAADLVERADSLVFVKDGFSWPALFVAPLWLIYHRMWLVLVLYLGGFVVLDLLLSMSNVGTAISDWAGFGYMIFFALEANGLRRYSLERKGYQLVRMVIGGNRERAEAAFFSDWLPDQRRAGVVSIRASQPRPGKLALRERPRRR</sequence>
<feature type="transmembrane region" description="Helical" evidence="2">
    <location>
        <begin position="48"/>
        <end position="68"/>
    </location>
</feature>
<evidence type="ECO:0008006" key="5">
    <source>
        <dbReference type="Google" id="ProtNLM"/>
    </source>
</evidence>
<dbReference type="Proteomes" id="UP000095087">
    <property type="component" value="Unassembled WGS sequence"/>
</dbReference>
<name>A0A1E2S147_9HYPH</name>
<proteinExistence type="predicted"/>
<evidence type="ECO:0000256" key="1">
    <source>
        <dbReference type="SAM" id="MobiDB-lite"/>
    </source>
</evidence>
<dbReference type="STRING" id="1177755.A7A08_01215"/>
<keyword evidence="4" id="KW-1185">Reference proteome</keyword>
<keyword evidence="2" id="KW-1133">Transmembrane helix</keyword>
<feature type="region of interest" description="Disordered" evidence="1">
    <location>
        <begin position="137"/>
        <end position="156"/>
    </location>
</feature>
<dbReference type="AlphaFoldDB" id="A0A1E2S147"/>
<organism evidence="3 4">
    <name type="scientific">Methyloligella halotolerans</name>
    <dbReference type="NCBI Taxonomy" id="1177755"/>
    <lineage>
        <taxon>Bacteria</taxon>
        <taxon>Pseudomonadati</taxon>
        <taxon>Pseudomonadota</taxon>
        <taxon>Alphaproteobacteria</taxon>
        <taxon>Hyphomicrobiales</taxon>
        <taxon>Hyphomicrobiaceae</taxon>
        <taxon>Methyloligella</taxon>
    </lineage>
</organism>
<comment type="caution">
    <text evidence="3">The sequence shown here is derived from an EMBL/GenBank/DDBJ whole genome shotgun (WGS) entry which is preliminary data.</text>
</comment>
<accession>A0A1E2S147</accession>